<feature type="compositionally biased region" description="Low complexity" evidence="1">
    <location>
        <begin position="20"/>
        <end position="29"/>
    </location>
</feature>
<proteinExistence type="predicted"/>
<name>A0A4U6U7H6_SETVI</name>
<dbReference type="EMBL" id="CM016557">
    <property type="protein sequence ID" value="TKW11608.1"/>
    <property type="molecule type" value="Genomic_DNA"/>
</dbReference>
<evidence type="ECO:0000313" key="4">
    <source>
        <dbReference type="Proteomes" id="UP000298652"/>
    </source>
</evidence>
<dbReference type="Proteomes" id="UP000298652">
    <property type="component" value="Chromosome 6"/>
</dbReference>
<protein>
    <recommendedName>
        <fullName evidence="2">KIB1-4 beta-propeller domain-containing protein</fullName>
    </recommendedName>
</protein>
<evidence type="ECO:0000313" key="3">
    <source>
        <dbReference type="EMBL" id="TKW11608.1"/>
    </source>
</evidence>
<sequence>MAPADRRRSRSPPSNRRRSSSPPATATSPYFPPELIPEVAKRLRSLQDFFALRAACRAYRAALPLTASNLASQAPLLLLVPHRISKPAALFHISHRRLLRFRLPRTRPDNRSGFFPLGCRVAISDSSRDSSCRELRIVHLLTGEQTRLPRPKDAFSRILLSGDLVVTWRFLGRTVQYCRHEAAGWRVASISEPYLLEGMASVRGTLYAVVTPGSPLRIPVYRLARVELSDHRNLAELVFIGGALDARILHLPDETELYLYPAECRGELIIVIAVEFDPRVYHVFQWKSGEAKWVRITSLGGCTLFFANRNFAGCLGPDHPGIRKDCMYFNDEGLWREYSLVDGSFPLSDVVYPGETLDKDFTPAGWIFPSMC</sequence>
<gene>
    <name evidence="3" type="ORF">SEVIR_6G243000v2</name>
</gene>
<dbReference type="AlphaFoldDB" id="A0A4U6U7H6"/>
<dbReference type="Pfam" id="PF03478">
    <property type="entry name" value="Beta-prop_KIB1-4"/>
    <property type="match status" value="1"/>
</dbReference>
<feature type="region of interest" description="Disordered" evidence="1">
    <location>
        <begin position="1"/>
        <end position="32"/>
    </location>
</feature>
<feature type="compositionally biased region" description="Basic residues" evidence="1">
    <location>
        <begin position="7"/>
        <end position="19"/>
    </location>
</feature>
<dbReference type="OMA" id="FHISHRR"/>
<feature type="domain" description="KIB1-4 beta-propeller" evidence="2">
    <location>
        <begin position="90"/>
        <end position="336"/>
    </location>
</feature>
<dbReference type="PANTHER" id="PTHR33165:SF52">
    <property type="entry name" value="F-BOX DOMAIN-CONTAINING PROTEIN"/>
    <property type="match status" value="1"/>
</dbReference>
<dbReference type="InterPro" id="IPR005174">
    <property type="entry name" value="KIB1-4_b-propeller"/>
</dbReference>
<evidence type="ECO:0000259" key="2">
    <source>
        <dbReference type="Pfam" id="PF03478"/>
    </source>
</evidence>
<reference evidence="3" key="1">
    <citation type="submission" date="2019-03" db="EMBL/GenBank/DDBJ databases">
        <title>WGS assembly of Setaria viridis.</title>
        <authorList>
            <person name="Huang P."/>
            <person name="Jenkins J."/>
            <person name="Grimwood J."/>
            <person name="Barry K."/>
            <person name="Healey A."/>
            <person name="Mamidi S."/>
            <person name="Sreedasyam A."/>
            <person name="Shu S."/>
            <person name="Feldman M."/>
            <person name="Wu J."/>
            <person name="Yu Y."/>
            <person name="Chen C."/>
            <person name="Johnson J."/>
            <person name="Rokhsar D."/>
            <person name="Baxter I."/>
            <person name="Schmutz J."/>
            <person name="Brutnell T."/>
            <person name="Kellogg E."/>
        </authorList>
    </citation>
    <scope>NUCLEOTIDE SEQUENCE [LARGE SCALE GENOMIC DNA]</scope>
</reference>
<dbReference type="Gramene" id="TKW11608">
    <property type="protein sequence ID" value="TKW11608"/>
    <property type="gene ID" value="SEVIR_6G243000v2"/>
</dbReference>
<keyword evidence="4" id="KW-1185">Reference proteome</keyword>
<organism evidence="3 4">
    <name type="scientific">Setaria viridis</name>
    <name type="common">Green bristlegrass</name>
    <name type="synonym">Setaria italica subsp. viridis</name>
    <dbReference type="NCBI Taxonomy" id="4556"/>
    <lineage>
        <taxon>Eukaryota</taxon>
        <taxon>Viridiplantae</taxon>
        <taxon>Streptophyta</taxon>
        <taxon>Embryophyta</taxon>
        <taxon>Tracheophyta</taxon>
        <taxon>Spermatophyta</taxon>
        <taxon>Magnoliopsida</taxon>
        <taxon>Liliopsida</taxon>
        <taxon>Poales</taxon>
        <taxon>Poaceae</taxon>
        <taxon>PACMAD clade</taxon>
        <taxon>Panicoideae</taxon>
        <taxon>Panicodae</taxon>
        <taxon>Paniceae</taxon>
        <taxon>Cenchrinae</taxon>
        <taxon>Setaria</taxon>
    </lineage>
</organism>
<dbReference type="PANTHER" id="PTHR33165">
    <property type="entry name" value="F-BOX DOMAIN CONTAINING PROTEIN-LIKE-RELATED"/>
    <property type="match status" value="1"/>
</dbReference>
<evidence type="ECO:0000256" key="1">
    <source>
        <dbReference type="SAM" id="MobiDB-lite"/>
    </source>
</evidence>
<accession>A0A4U6U7H6</accession>